<dbReference type="Proteomes" id="UP000566819">
    <property type="component" value="Unassembled WGS sequence"/>
</dbReference>
<keyword evidence="10" id="KW-1185">Reference proteome</keyword>
<dbReference type="InterPro" id="IPR036291">
    <property type="entry name" value="NAD(P)-bd_dom_sf"/>
</dbReference>
<dbReference type="OrthoDB" id="256333at2759"/>
<dbReference type="GO" id="GO:0005737">
    <property type="term" value="C:cytoplasm"/>
    <property type="evidence" value="ECO:0007669"/>
    <property type="project" value="TreeGrafter"/>
</dbReference>
<keyword evidence="5" id="KW-0560">Oxidoreductase</keyword>
<evidence type="ECO:0000313" key="9">
    <source>
        <dbReference type="EMBL" id="KAF4636664.1"/>
    </source>
</evidence>
<evidence type="ECO:0000256" key="4">
    <source>
        <dbReference type="ARBA" id="ARBA00022833"/>
    </source>
</evidence>
<dbReference type="InterPro" id="IPR013154">
    <property type="entry name" value="ADH-like_N"/>
</dbReference>
<dbReference type="GO" id="GO:0004022">
    <property type="term" value="F:alcohol dehydrogenase (NAD+) activity"/>
    <property type="evidence" value="ECO:0007669"/>
    <property type="project" value="TreeGrafter"/>
</dbReference>
<keyword evidence="6" id="KW-0520">NAD</keyword>
<dbReference type="Pfam" id="PF00107">
    <property type="entry name" value="ADH_zinc_N"/>
    <property type="match status" value="1"/>
</dbReference>
<dbReference type="Pfam" id="PF08240">
    <property type="entry name" value="ADH_N"/>
    <property type="match status" value="1"/>
</dbReference>
<accession>A0A8H4RVB4</accession>
<dbReference type="PANTHER" id="PTHR42940">
    <property type="entry name" value="ALCOHOL DEHYDROGENASE 1-RELATED"/>
    <property type="match status" value="1"/>
</dbReference>
<dbReference type="PANTHER" id="PTHR42940:SF8">
    <property type="entry name" value="VACUOLAR PROTEIN SORTING-ASSOCIATED PROTEIN 11"/>
    <property type="match status" value="1"/>
</dbReference>
<feature type="domain" description="Alcohol dehydrogenase-like C-terminal" evidence="7">
    <location>
        <begin position="202"/>
        <end position="338"/>
    </location>
</feature>
<sequence>MAKTQLPATMKAWVLEEFNTPYQLRDLPLPAIEDLNDLLIRVEACSYCHTDAVIAAGTVTPPTLPHIGGHEFAGTVVGLPPGKENDDDCHGYRLGDRVAVSGRGYHVCGRCRECQDPSPPLPDPPGFSVFCPLSGAGLGCHNPGGFREYAIVDARQLALIPDELTATEVAPLMCAGLTMFAAIAKCELSPGHRVGIMGCGGGLGHLGLQFASRMGLKTTGVDVAPRALQLARELETGATIIDASKETAKEVKQRMGEEDGWKLPSEMGLDVVFILPDTQKAFEYGVELVRDGGRVVVVSFPSDGFHVSAIDLVFRRIKLEGTLIGSNRAMRDMFDFCKKHGVRARKSEYPFGKLNELVQDYHAGAPGKLVLKMDMHE</sequence>
<keyword evidence="3" id="KW-0479">Metal-binding</keyword>
<keyword evidence="4" id="KW-0862">Zinc</keyword>
<dbReference type="GO" id="GO:0046872">
    <property type="term" value="F:metal ion binding"/>
    <property type="evidence" value="ECO:0007669"/>
    <property type="project" value="UniProtKB-KW"/>
</dbReference>
<dbReference type="Gene3D" id="3.40.50.720">
    <property type="entry name" value="NAD(P)-binding Rossmann-like Domain"/>
    <property type="match status" value="1"/>
</dbReference>
<evidence type="ECO:0000259" key="7">
    <source>
        <dbReference type="Pfam" id="PF00107"/>
    </source>
</evidence>
<dbReference type="SUPFAM" id="SSF51735">
    <property type="entry name" value="NAD(P)-binding Rossmann-fold domains"/>
    <property type="match status" value="1"/>
</dbReference>
<evidence type="ECO:0000256" key="3">
    <source>
        <dbReference type="ARBA" id="ARBA00022723"/>
    </source>
</evidence>
<evidence type="ECO:0000256" key="2">
    <source>
        <dbReference type="ARBA" id="ARBA00008072"/>
    </source>
</evidence>
<comment type="caution">
    <text evidence="9">The sequence shown here is derived from an EMBL/GenBank/DDBJ whole genome shotgun (WGS) entry which is preliminary data.</text>
</comment>
<evidence type="ECO:0000313" key="10">
    <source>
        <dbReference type="Proteomes" id="UP000566819"/>
    </source>
</evidence>
<name>A0A8H4RVB4_9HELO</name>
<evidence type="ECO:0008006" key="11">
    <source>
        <dbReference type="Google" id="ProtNLM"/>
    </source>
</evidence>
<dbReference type="SUPFAM" id="SSF50129">
    <property type="entry name" value="GroES-like"/>
    <property type="match status" value="1"/>
</dbReference>
<evidence type="ECO:0000259" key="8">
    <source>
        <dbReference type="Pfam" id="PF08240"/>
    </source>
</evidence>
<dbReference type="InterPro" id="IPR013149">
    <property type="entry name" value="ADH-like_C"/>
</dbReference>
<comment type="similarity">
    <text evidence="2">Belongs to the zinc-containing alcohol dehydrogenase family.</text>
</comment>
<dbReference type="InterPro" id="IPR011032">
    <property type="entry name" value="GroES-like_sf"/>
</dbReference>
<dbReference type="Gene3D" id="3.90.180.10">
    <property type="entry name" value="Medium-chain alcohol dehydrogenases, catalytic domain"/>
    <property type="match status" value="1"/>
</dbReference>
<dbReference type="EMBL" id="JAAMPI010000055">
    <property type="protein sequence ID" value="KAF4636664.1"/>
    <property type="molecule type" value="Genomic_DNA"/>
</dbReference>
<dbReference type="FunFam" id="3.40.50.720:FF:000039">
    <property type="entry name" value="Alcohol dehydrogenase AdhP"/>
    <property type="match status" value="1"/>
</dbReference>
<evidence type="ECO:0000256" key="5">
    <source>
        <dbReference type="ARBA" id="ARBA00023002"/>
    </source>
</evidence>
<reference evidence="9 10" key="1">
    <citation type="submission" date="2020-03" db="EMBL/GenBank/DDBJ databases">
        <title>Draft Genome Sequence of Cudoniella acicularis.</title>
        <authorList>
            <person name="Buettner E."/>
            <person name="Kellner H."/>
        </authorList>
    </citation>
    <scope>NUCLEOTIDE SEQUENCE [LARGE SCALE GENOMIC DNA]</scope>
    <source>
        <strain evidence="9 10">DSM 108380</strain>
    </source>
</reference>
<evidence type="ECO:0000256" key="1">
    <source>
        <dbReference type="ARBA" id="ARBA00001947"/>
    </source>
</evidence>
<gene>
    <name evidence="9" type="ORF">G7Y89_g1428</name>
</gene>
<proteinExistence type="inferred from homology"/>
<evidence type="ECO:0000256" key="6">
    <source>
        <dbReference type="ARBA" id="ARBA00023027"/>
    </source>
</evidence>
<dbReference type="AlphaFoldDB" id="A0A8H4RVB4"/>
<feature type="domain" description="Alcohol dehydrogenase-like N-terminal" evidence="8">
    <location>
        <begin position="36"/>
        <end position="162"/>
    </location>
</feature>
<protein>
    <recommendedName>
        <fullName evidence="11">Enoyl reductase (ER) domain-containing protein</fullName>
    </recommendedName>
</protein>
<comment type="cofactor">
    <cofactor evidence="1">
        <name>Zn(2+)</name>
        <dbReference type="ChEBI" id="CHEBI:29105"/>
    </cofactor>
</comment>
<organism evidence="9 10">
    <name type="scientific">Cudoniella acicularis</name>
    <dbReference type="NCBI Taxonomy" id="354080"/>
    <lineage>
        <taxon>Eukaryota</taxon>
        <taxon>Fungi</taxon>
        <taxon>Dikarya</taxon>
        <taxon>Ascomycota</taxon>
        <taxon>Pezizomycotina</taxon>
        <taxon>Leotiomycetes</taxon>
        <taxon>Helotiales</taxon>
        <taxon>Tricladiaceae</taxon>
        <taxon>Cudoniella</taxon>
    </lineage>
</organism>